<proteinExistence type="predicted"/>
<dbReference type="STRING" id="37001.A0A1A9X3V0"/>
<dbReference type="SMART" id="SM00256">
    <property type="entry name" value="FBOX"/>
    <property type="match status" value="1"/>
</dbReference>
<keyword evidence="1" id="KW-0833">Ubl conjugation pathway</keyword>
<evidence type="ECO:0000256" key="2">
    <source>
        <dbReference type="SAM" id="SignalP"/>
    </source>
</evidence>
<accession>A0A1A9X3V0</accession>
<dbReference type="InterPro" id="IPR036047">
    <property type="entry name" value="F-box-like_dom_sf"/>
</dbReference>
<name>A0A1A9X3V0_9MUSC</name>
<keyword evidence="2" id="KW-0732">Signal</keyword>
<dbReference type="SMART" id="SM00367">
    <property type="entry name" value="LRR_CC"/>
    <property type="match status" value="2"/>
</dbReference>
<reference evidence="4" key="2">
    <citation type="submission" date="2020-05" db="UniProtKB">
        <authorList>
            <consortium name="EnsemblMetazoa"/>
        </authorList>
    </citation>
    <scope>IDENTIFICATION</scope>
    <source>
        <strain evidence="4">IAEA</strain>
    </source>
</reference>
<feature type="domain" description="F-box" evidence="3">
    <location>
        <begin position="62"/>
        <end position="108"/>
    </location>
</feature>
<dbReference type="Proteomes" id="UP000091820">
    <property type="component" value="Unassembled WGS sequence"/>
</dbReference>
<dbReference type="Gene3D" id="3.80.10.10">
    <property type="entry name" value="Ribonuclease Inhibitor"/>
    <property type="match status" value="1"/>
</dbReference>
<dbReference type="PANTHER" id="PTHR38926:SF5">
    <property type="entry name" value="F-BOX AND LEUCINE-RICH REPEAT PROTEIN 6"/>
    <property type="match status" value="1"/>
</dbReference>
<keyword evidence="5" id="KW-1185">Reference proteome</keyword>
<evidence type="ECO:0000313" key="4">
    <source>
        <dbReference type="EnsemblMetazoa" id="GBRI043267-PA"/>
    </source>
</evidence>
<dbReference type="SUPFAM" id="SSF52047">
    <property type="entry name" value="RNI-like"/>
    <property type="match status" value="1"/>
</dbReference>
<dbReference type="SUPFAM" id="SSF81383">
    <property type="entry name" value="F-box domain"/>
    <property type="match status" value="1"/>
</dbReference>
<dbReference type="VEuPathDB" id="VectorBase:GBRI043267"/>
<dbReference type="Pfam" id="PF12937">
    <property type="entry name" value="F-box-like"/>
    <property type="match status" value="1"/>
</dbReference>
<feature type="signal peptide" evidence="2">
    <location>
        <begin position="1"/>
        <end position="21"/>
    </location>
</feature>
<feature type="chain" id="PRO_5008401014" evidence="2">
    <location>
        <begin position="22"/>
        <end position="350"/>
    </location>
</feature>
<organism evidence="4 5">
    <name type="scientific">Glossina brevipalpis</name>
    <dbReference type="NCBI Taxonomy" id="37001"/>
    <lineage>
        <taxon>Eukaryota</taxon>
        <taxon>Metazoa</taxon>
        <taxon>Ecdysozoa</taxon>
        <taxon>Arthropoda</taxon>
        <taxon>Hexapoda</taxon>
        <taxon>Insecta</taxon>
        <taxon>Pterygota</taxon>
        <taxon>Neoptera</taxon>
        <taxon>Endopterygota</taxon>
        <taxon>Diptera</taxon>
        <taxon>Brachycera</taxon>
        <taxon>Muscomorpha</taxon>
        <taxon>Hippoboscoidea</taxon>
        <taxon>Glossinidae</taxon>
        <taxon>Glossina</taxon>
    </lineage>
</organism>
<dbReference type="InterPro" id="IPR006553">
    <property type="entry name" value="Leu-rich_rpt_Cys-con_subtyp"/>
</dbReference>
<reference evidence="5" key="1">
    <citation type="submission" date="2014-03" db="EMBL/GenBank/DDBJ databases">
        <authorList>
            <person name="Aksoy S."/>
            <person name="Warren W."/>
            <person name="Wilson R.K."/>
        </authorList>
    </citation>
    <scope>NUCLEOTIDE SEQUENCE [LARGE SCALE GENOMIC DNA]</scope>
    <source>
        <strain evidence="5">IAEA</strain>
    </source>
</reference>
<dbReference type="InterPro" id="IPR032675">
    <property type="entry name" value="LRR_dom_sf"/>
</dbReference>
<sequence>MFMSFMFTTLMLKYAITLVGNMDNGSVCEPNHSEMEQTTSQSALIESEDGVNALRNIEDNDNLTLPTLPNEMWLKIFNYLSPKHLRGINLVCRDWYELARAPELTRKLKLIITEENLKDIYDFMVLKELQYENVKIGRISYEFSAMEHEILLNIFIKLGSSVVELQVYSLSTLLVLNDVLPNLKALDLSHCEKVDDRAPVDLNKFPNLKSLSMPDDDNDNFLSQLLPNSTEKTRIELEGLSVGGYDSNAMFLKALAAQASSLRWLKLRECIRISDISLDQLRKTFKKCTQLKTLDIQEASYQGYKAVILERLPEENNIEVLDNDFLEESDKSNDCYYVYYDDSHHDFYFW</sequence>
<dbReference type="EnsemblMetazoa" id="GBRI043267-RA">
    <property type="protein sequence ID" value="GBRI043267-PA"/>
    <property type="gene ID" value="GBRI043267"/>
</dbReference>
<evidence type="ECO:0000259" key="3">
    <source>
        <dbReference type="PROSITE" id="PS50181"/>
    </source>
</evidence>
<evidence type="ECO:0000256" key="1">
    <source>
        <dbReference type="ARBA" id="ARBA00022786"/>
    </source>
</evidence>
<protein>
    <submittedName>
        <fullName evidence="4">F-box domain-containing protein</fullName>
    </submittedName>
</protein>
<dbReference type="InterPro" id="IPR001810">
    <property type="entry name" value="F-box_dom"/>
</dbReference>
<dbReference type="AlphaFoldDB" id="A0A1A9X3V0"/>
<dbReference type="PROSITE" id="PS50181">
    <property type="entry name" value="FBOX"/>
    <property type="match status" value="1"/>
</dbReference>
<dbReference type="PANTHER" id="PTHR38926">
    <property type="entry name" value="F-BOX DOMAIN CONTAINING PROTEIN, EXPRESSED"/>
    <property type="match status" value="1"/>
</dbReference>
<evidence type="ECO:0000313" key="5">
    <source>
        <dbReference type="Proteomes" id="UP000091820"/>
    </source>
</evidence>